<name>B8BMB5_ORYSI</name>
<dbReference type="HOGENOM" id="CLU_2030570_0_0_1"/>
<accession>B8BMB5</accession>
<reference evidence="1 2" key="1">
    <citation type="journal article" date="2005" name="PLoS Biol.">
        <title>The genomes of Oryza sativa: a history of duplications.</title>
        <authorList>
            <person name="Yu J."/>
            <person name="Wang J."/>
            <person name="Lin W."/>
            <person name="Li S."/>
            <person name="Li H."/>
            <person name="Zhou J."/>
            <person name="Ni P."/>
            <person name="Dong W."/>
            <person name="Hu S."/>
            <person name="Zeng C."/>
            <person name="Zhang J."/>
            <person name="Zhang Y."/>
            <person name="Li R."/>
            <person name="Xu Z."/>
            <person name="Li S."/>
            <person name="Li X."/>
            <person name="Zheng H."/>
            <person name="Cong L."/>
            <person name="Lin L."/>
            <person name="Yin J."/>
            <person name="Geng J."/>
            <person name="Li G."/>
            <person name="Shi J."/>
            <person name="Liu J."/>
            <person name="Lv H."/>
            <person name="Li J."/>
            <person name="Wang J."/>
            <person name="Deng Y."/>
            <person name="Ran L."/>
            <person name="Shi X."/>
            <person name="Wang X."/>
            <person name="Wu Q."/>
            <person name="Li C."/>
            <person name="Ren X."/>
            <person name="Wang J."/>
            <person name="Wang X."/>
            <person name="Li D."/>
            <person name="Liu D."/>
            <person name="Zhang X."/>
            <person name="Ji Z."/>
            <person name="Zhao W."/>
            <person name="Sun Y."/>
            <person name="Zhang Z."/>
            <person name="Bao J."/>
            <person name="Han Y."/>
            <person name="Dong L."/>
            <person name="Ji J."/>
            <person name="Chen P."/>
            <person name="Wu S."/>
            <person name="Liu J."/>
            <person name="Xiao Y."/>
            <person name="Bu D."/>
            <person name="Tan J."/>
            <person name="Yang L."/>
            <person name="Ye C."/>
            <person name="Zhang J."/>
            <person name="Xu J."/>
            <person name="Zhou Y."/>
            <person name="Yu Y."/>
            <person name="Zhang B."/>
            <person name="Zhuang S."/>
            <person name="Wei H."/>
            <person name="Liu B."/>
            <person name="Lei M."/>
            <person name="Yu H."/>
            <person name="Li Y."/>
            <person name="Xu H."/>
            <person name="Wei S."/>
            <person name="He X."/>
            <person name="Fang L."/>
            <person name="Zhang Z."/>
            <person name="Zhang Y."/>
            <person name="Huang X."/>
            <person name="Su Z."/>
            <person name="Tong W."/>
            <person name="Li J."/>
            <person name="Tong Z."/>
            <person name="Li S."/>
            <person name="Ye J."/>
            <person name="Wang L."/>
            <person name="Fang L."/>
            <person name="Lei T."/>
            <person name="Chen C."/>
            <person name="Chen H."/>
            <person name="Xu Z."/>
            <person name="Li H."/>
            <person name="Huang H."/>
            <person name="Zhang F."/>
            <person name="Xu H."/>
            <person name="Li N."/>
            <person name="Zhao C."/>
            <person name="Li S."/>
            <person name="Dong L."/>
            <person name="Huang Y."/>
            <person name="Li L."/>
            <person name="Xi Y."/>
            <person name="Qi Q."/>
            <person name="Li W."/>
            <person name="Zhang B."/>
            <person name="Hu W."/>
            <person name="Zhang Y."/>
            <person name="Tian X."/>
            <person name="Jiao Y."/>
            <person name="Liang X."/>
            <person name="Jin J."/>
            <person name="Gao L."/>
            <person name="Zheng W."/>
            <person name="Hao B."/>
            <person name="Liu S."/>
            <person name="Wang W."/>
            <person name="Yuan L."/>
            <person name="Cao M."/>
            <person name="McDermott J."/>
            <person name="Samudrala R."/>
            <person name="Wang J."/>
            <person name="Wong G.K."/>
            <person name="Yang H."/>
        </authorList>
    </citation>
    <scope>NUCLEOTIDE SEQUENCE [LARGE SCALE GENOMIC DNA]</scope>
    <source>
        <strain evidence="2">cv. 93-11</strain>
    </source>
</reference>
<gene>
    <name evidence="1" type="ORF">OsI_38609</name>
</gene>
<dbReference type="Gramene" id="BGIOSGA037526-TA">
    <property type="protein sequence ID" value="BGIOSGA037526-PA"/>
    <property type="gene ID" value="BGIOSGA037526"/>
</dbReference>
<sequence length="122" mass="13126">MAEPSVLLQGIKNSCKHQGFGLLRVFSHRCRAATAATTELNIAGGPGSTTSNLPISFGSGSEREEKYEQRKGGLVGPFAVELTDGEQRPVSTLMSHWIRRQGNRGCRIQHPRAPLRVASAAA</sequence>
<evidence type="ECO:0000313" key="2">
    <source>
        <dbReference type="Proteomes" id="UP000007015"/>
    </source>
</evidence>
<keyword evidence="2" id="KW-1185">Reference proteome</keyword>
<dbReference type="EMBL" id="CM000137">
    <property type="protein sequence ID" value="EEC69435.1"/>
    <property type="molecule type" value="Genomic_DNA"/>
</dbReference>
<organism evidence="1 2">
    <name type="scientific">Oryza sativa subsp. indica</name>
    <name type="common">Rice</name>
    <dbReference type="NCBI Taxonomy" id="39946"/>
    <lineage>
        <taxon>Eukaryota</taxon>
        <taxon>Viridiplantae</taxon>
        <taxon>Streptophyta</taxon>
        <taxon>Embryophyta</taxon>
        <taxon>Tracheophyta</taxon>
        <taxon>Spermatophyta</taxon>
        <taxon>Magnoliopsida</taxon>
        <taxon>Liliopsida</taxon>
        <taxon>Poales</taxon>
        <taxon>Poaceae</taxon>
        <taxon>BOP clade</taxon>
        <taxon>Oryzoideae</taxon>
        <taxon>Oryzeae</taxon>
        <taxon>Oryzinae</taxon>
        <taxon>Oryza</taxon>
        <taxon>Oryza sativa</taxon>
    </lineage>
</organism>
<dbReference type="Proteomes" id="UP000007015">
    <property type="component" value="Chromosome 12"/>
</dbReference>
<evidence type="ECO:0000313" key="1">
    <source>
        <dbReference type="EMBL" id="EEC69435.1"/>
    </source>
</evidence>
<dbReference type="AlphaFoldDB" id="B8BMB5"/>
<proteinExistence type="predicted"/>
<protein>
    <submittedName>
        <fullName evidence="1">Uncharacterized protein</fullName>
    </submittedName>
</protein>